<dbReference type="SUPFAM" id="SSF52047">
    <property type="entry name" value="RNI-like"/>
    <property type="match status" value="2"/>
</dbReference>
<dbReference type="InterPro" id="IPR006553">
    <property type="entry name" value="Leu-rich_rpt_Cys-con_subtyp"/>
</dbReference>
<reference evidence="1" key="1">
    <citation type="submission" date="2020-01" db="EMBL/GenBank/DDBJ databases">
        <authorList>
            <person name="Mishra B."/>
        </authorList>
    </citation>
    <scope>NUCLEOTIDE SEQUENCE [LARGE SCALE GENOMIC DNA]</scope>
</reference>
<protein>
    <recommendedName>
        <fullName evidence="3">F-box domain-containing protein</fullName>
    </recommendedName>
</protein>
<dbReference type="AlphaFoldDB" id="A0A6D2KSK1"/>
<dbReference type="EMBL" id="CACVBM020001451">
    <property type="protein sequence ID" value="CAA7050457.1"/>
    <property type="molecule type" value="Genomic_DNA"/>
</dbReference>
<keyword evidence="2" id="KW-1185">Reference proteome</keyword>
<dbReference type="OrthoDB" id="6066220at2759"/>
<evidence type="ECO:0000313" key="1">
    <source>
        <dbReference type="EMBL" id="CAA7050457.1"/>
    </source>
</evidence>
<organism evidence="1 2">
    <name type="scientific">Microthlaspi erraticum</name>
    <dbReference type="NCBI Taxonomy" id="1685480"/>
    <lineage>
        <taxon>Eukaryota</taxon>
        <taxon>Viridiplantae</taxon>
        <taxon>Streptophyta</taxon>
        <taxon>Embryophyta</taxon>
        <taxon>Tracheophyta</taxon>
        <taxon>Spermatophyta</taxon>
        <taxon>Magnoliopsida</taxon>
        <taxon>eudicotyledons</taxon>
        <taxon>Gunneridae</taxon>
        <taxon>Pentapetalae</taxon>
        <taxon>rosids</taxon>
        <taxon>malvids</taxon>
        <taxon>Brassicales</taxon>
        <taxon>Brassicaceae</taxon>
        <taxon>Coluteocarpeae</taxon>
        <taxon>Microthlaspi</taxon>
    </lineage>
</organism>
<dbReference type="InterPro" id="IPR032675">
    <property type="entry name" value="LRR_dom_sf"/>
</dbReference>
<dbReference type="Proteomes" id="UP000467841">
    <property type="component" value="Unassembled WGS sequence"/>
</dbReference>
<evidence type="ECO:0000313" key="2">
    <source>
        <dbReference type="Proteomes" id="UP000467841"/>
    </source>
</evidence>
<dbReference type="PANTHER" id="PTHR13318">
    <property type="entry name" value="PARTNER OF PAIRED, ISOFORM B-RELATED"/>
    <property type="match status" value="1"/>
</dbReference>
<dbReference type="Pfam" id="PF13516">
    <property type="entry name" value="LRR_6"/>
    <property type="match status" value="1"/>
</dbReference>
<dbReference type="GO" id="GO:0031146">
    <property type="term" value="P:SCF-dependent proteasomal ubiquitin-dependent protein catabolic process"/>
    <property type="evidence" value="ECO:0007669"/>
    <property type="project" value="TreeGrafter"/>
</dbReference>
<proteinExistence type="predicted"/>
<sequence>MDLPEACWESICKLIDKDDYRFLESVSLVSTSFLSITNHVRSTFTITDRTVPLLHRHLRRFRNLKRVRFYDFTKNPVSTLLQVSRSGLHLESLDVWAMPYFPDSEKSGMKMMSHLKEFNVGGIDELREIDLVSIGLCFPFLQKLHIGYIDSLPGPVLDSAIISLSSNLPGLLKIDVTGNSLMTDKSLISLSENCVLMREVIICDCQGISSDGIEFLLRNSKNLESLAVNFIGFALEESFSSDAFVYARRLSELDLSGSIISVEFLRSIADAELPLKKLNLSCCKGLDFDGILYLVSKCQTLVELNLRGSNFLTDEMVAKLVVFLRCLTSVNLSWCSKLTGVSFFNIVETCVAIKYVKMKMTSFGVEETSKEVDIIKSGLKSLHISGNQSLRDECIEKISRHCPFLETLELEGCTAITGDGMLQVLRNCGKLTYLNIEECKGIKCIGVIDFELPKLETLRTCGSWINDQERDTIRKMCGGLLILDLRGSFNVRSRGVKEIVRRCTRLRAIYLDKCEADDEIFTWLVCEIPSLKKIVSPSGFSLSLELKNLLLRHGCVIY</sequence>
<accession>A0A6D2KSK1</accession>
<dbReference type="SMART" id="SM00367">
    <property type="entry name" value="LRR_CC"/>
    <property type="match status" value="9"/>
</dbReference>
<dbReference type="PANTHER" id="PTHR13318:SF106">
    <property type="entry name" value="F-BOX_LRR-REPEAT PROTEIN 2"/>
    <property type="match status" value="1"/>
</dbReference>
<name>A0A6D2KSK1_9BRAS</name>
<dbReference type="GO" id="GO:0019005">
    <property type="term" value="C:SCF ubiquitin ligase complex"/>
    <property type="evidence" value="ECO:0007669"/>
    <property type="project" value="TreeGrafter"/>
</dbReference>
<gene>
    <name evidence="1" type="ORF">MERR_LOCUS37692</name>
</gene>
<dbReference type="Gene3D" id="3.80.10.10">
    <property type="entry name" value="Ribonuclease Inhibitor"/>
    <property type="match status" value="3"/>
</dbReference>
<dbReference type="InterPro" id="IPR001611">
    <property type="entry name" value="Leu-rich_rpt"/>
</dbReference>
<evidence type="ECO:0008006" key="3">
    <source>
        <dbReference type="Google" id="ProtNLM"/>
    </source>
</evidence>
<comment type="caution">
    <text evidence="1">The sequence shown here is derived from an EMBL/GenBank/DDBJ whole genome shotgun (WGS) entry which is preliminary data.</text>
</comment>